<dbReference type="GO" id="GO:0006002">
    <property type="term" value="P:fructose 6-phosphate metabolic process"/>
    <property type="evidence" value="ECO:0007669"/>
    <property type="project" value="TreeGrafter"/>
</dbReference>
<dbReference type="PANTHER" id="PTHR10937:SF0">
    <property type="entry name" value="GLUTAMINE--FRUCTOSE-6-PHOSPHATE TRANSAMINASE (ISOMERIZING)"/>
    <property type="match status" value="1"/>
</dbReference>
<proteinExistence type="predicted"/>
<dbReference type="EC" id="2.6.1.16" evidence="2"/>
<dbReference type="NCBIfam" id="TIGR01135">
    <property type="entry name" value="glmS"/>
    <property type="match status" value="1"/>
</dbReference>
<dbReference type="GO" id="GO:0006047">
    <property type="term" value="P:UDP-N-acetylglucosamine metabolic process"/>
    <property type="evidence" value="ECO:0007669"/>
    <property type="project" value="TreeGrafter"/>
</dbReference>
<dbReference type="PROSITE" id="PS51278">
    <property type="entry name" value="GATASE_TYPE_2"/>
    <property type="match status" value="1"/>
</dbReference>
<dbReference type="InterPro" id="IPR029055">
    <property type="entry name" value="Ntn_hydrolases_N"/>
</dbReference>
<dbReference type="PANTHER" id="PTHR10937">
    <property type="entry name" value="GLUCOSAMINE--FRUCTOSE-6-PHOSPHATE AMINOTRANSFERASE, ISOMERIZING"/>
    <property type="match status" value="1"/>
</dbReference>
<evidence type="ECO:0000256" key="1">
    <source>
        <dbReference type="ARBA" id="ARBA00001031"/>
    </source>
</evidence>
<sequence length="607" mass="67183">MCGIAGIVSLDDVGDELVNSIRRLDYRGYDSCGLAVLNGEAAAQIRKNIGAVDEVKEKERFGELRGNIGIAHTRWATHGGVTKENAHPHASCDKAFSVTHNGIISNYMNLRATLEKKGHAFKSETDTEVIVHLVEEKFKKLKSVEKAFVSALRDIDGTYAIALISSHEPKNIYCARNESPLIIGLGDNANYIGSDFNAFIAYTKSAIIMDDGEYAVVTYDNYSLKRLDTGESISRNVQEIMWDSEMAQKGGFPHYMLKEIYEQPQVVLNALDIESDGIRELAKILITKEKVYFTGVGTTFYVAQLGQYYFSKYAGLTPNIVSSDEFGFLANVNDQTIVMAPSQSGETYDTISALRYAKKHGATTAAIVNVMGSSMSRLVDHLILQGSGPEICVLSTKAALSQMIILARLALEAGLLRKKLTPGEYKERHKELRNLPDLIEAVLNERSGVIHSVAKEQSHIRHWLFLGRGVFYPVARESALKLKEVAYVHAEGMPSGFLKHGTIALIDENLNSVIFMPTDQEKDLYKLTLSSAEEIRARNGYTLGIIFENKSKTKLPFTDTIVLPKTPVFTAPFLSLVAAQLFAYYTATVLKRNVDRPRSLAKSVTVE</sequence>
<name>A0A3B1CNT2_9ZZZZ</name>
<dbReference type="GO" id="GO:0006487">
    <property type="term" value="P:protein N-linked glycosylation"/>
    <property type="evidence" value="ECO:0007669"/>
    <property type="project" value="TreeGrafter"/>
</dbReference>
<protein>
    <recommendedName>
        <fullName evidence="3">Glutamine--fructose-6-phosphate aminotransferase [isomerizing]</fullName>
        <ecNumber evidence="2">2.6.1.16</ecNumber>
    </recommendedName>
</protein>
<dbReference type="Gene3D" id="3.60.20.10">
    <property type="entry name" value="Glutamine Phosphoribosylpyrophosphate, subunit 1, domain 1"/>
    <property type="match status" value="1"/>
</dbReference>
<evidence type="ECO:0000256" key="3">
    <source>
        <dbReference type="ARBA" id="ARBA00016090"/>
    </source>
</evidence>
<dbReference type="PROSITE" id="PS51464">
    <property type="entry name" value="SIS"/>
    <property type="match status" value="2"/>
</dbReference>
<dbReference type="InterPro" id="IPR047084">
    <property type="entry name" value="GFAT_N"/>
</dbReference>
<dbReference type="SUPFAM" id="SSF56235">
    <property type="entry name" value="N-terminal nucleophile aminohydrolases (Ntn hydrolases)"/>
    <property type="match status" value="1"/>
</dbReference>
<dbReference type="AlphaFoldDB" id="A0A3B1CNT2"/>
<dbReference type="CDD" id="cd00714">
    <property type="entry name" value="GFAT"/>
    <property type="match status" value="1"/>
</dbReference>
<evidence type="ECO:0000256" key="4">
    <source>
        <dbReference type="ARBA" id="ARBA00022576"/>
    </source>
</evidence>
<dbReference type="CDD" id="cd05008">
    <property type="entry name" value="SIS_GlmS_GlmD_1"/>
    <property type="match status" value="1"/>
</dbReference>
<accession>A0A3B1CNT2</accession>
<dbReference type="GO" id="GO:0097367">
    <property type="term" value="F:carbohydrate derivative binding"/>
    <property type="evidence" value="ECO:0007669"/>
    <property type="project" value="InterPro"/>
</dbReference>
<dbReference type="InterPro" id="IPR001347">
    <property type="entry name" value="SIS_dom"/>
</dbReference>
<feature type="domain" description="Glutamine amidotransferase type-2" evidence="8">
    <location>
        <begin position="2"/>
        <end position="220"/>
    </location>
</feature>
<keyword evidence="6" id="KW-0677">Repeat</keyword>
<keyword evidence="5 10" id="KW-0808">Transferase</keyword>
<reference evidence="10" key="1">
    <citation type="submission" date="2018-06" db="EMBL/GenBank/DDBJ databases">
        <authorList>
            <person name="Zhirakovskaya E."/>
        </authorList>
    </citation>
    <scope>NUCLEOTIDE SEQUENCE</scope>
</reference>
<evidence type="ECO:0000313" key="10">
    <source>
        <dbReference type="EMBL" id="VAX20575.1"/>
    </source>
</evidence>
<dbReference type="Gene3D" id="3.40.50.10490">
    <property type="entry name" value="Glucose-6-phosphate isomerase like protein, domain 1"/>
    <property type="match status" value="2"/>
</dbReference>
<evidence type="ECO:0000259" key="9">
    <source>
        <dbReference type="PROSITE" id="PS51464"/>
    </source>
</evidence>
<dbReference type="Pfam" id="PF01380">
    <property type="entry name" value="SIS"/>
    <property type="match status" value="2"/>
</dbReference>
<dbReference type="InterPro" id="IPR035490">
    <property type="entry name" value="GlmS/FrlB_SIS"/>
</dbReference>
<dbReference type="InterPro" id="IPR046348">
    <property type="entry name" value="SIS_dom_sf"/>
</dbReference>
<evidence type="ECO:0000256" key="5">
    <source>
        <dbReference type="ARBA" id="ARBA00022679"/>
    </source>
</evidence>
<dbReference type="InterPro" id="IPR005855">
    <property type="entry name" value="GFAT"/>
</dbReference>
<keyword evidence="4 10" id="KW-0032">Aminotransferase</keyword>
<gene>
    <name evidence="10" type="ORF">MNBD_NITROSPINAE02-1102</name>
</gene>
<organism evidence="10">
    <name type="scientific">hydrothermal vent metagenome</name>
    <dbReference type="NCBI Taxonomy" id="652676"/>
    <lineage>
        <taxon>unclassified sequences</taxon>
        <taxon>metagenomes</taxon>
        <taxon>ecological metagenomes</taxon>
    </lineage>
</organism>
<dbReference type="NCBIfam" id="NF001484">
    <property type="entry name" value="PRK00331.1"/>
    <property type="match status" value="1"/>
</dbReference>
<dbReference type="InterPro" id="IPR035466">
    <property type="entry name" value="GlmS/AgaS_SIS"/>
</dbReference>
<evidence type="ECO:0000256" key="2">
    <source>
        <dbReference type="ARBA" id="ARBA00012916"/>
    </source>
</evidence>
<dbReference type="EMBL" id="UOGE01000059">
    <property type="protein sequence ID" value="VAX20575.1"/>
    <property type="molecule type" value="Genomic_DNA"/>
</dbReference>
<comment type="catalytic activity">
    <reaction evidence="1">
        <text>D-fructose 6-phosphate + L-glutamine = D-glucosamine 6-phosphate + L-glutamate</text>
        <dbReference type="Rhea" id="RHEA:13237"/>
        <dbReference type="ChEBI" id="CHEBI:29985"/>
        <dbReference type="ChEBI" id="CHEBI:58359"/>
        <dbReference type="ChEBI" id="CHEBI:58725"/>
        <dbReference type="ChEBI" id="CHEBI:61527"/>
        <dbReference type="EC" id="2.6.1.16"/>
    </reaction>
</comment>
<evidence type="ECO:0000256" key="6">
    <source>
        <dbReference type="ARBA" id="ARBA00022737"/>
    </source>
</evidence>
<evidence type="ECO:0000259" key="8">
    <source>
        <dbReference type="PROSITE" id="PS51278"/>
    </source>
</evidence>
<dbReference type="SUPFAM" id="SSF53697">
    <property type="entry name" value="SIS domain"/>
    <property type="match status" value="1"/>
</dbReference>
<dbReference type="CDD" id="cd05009">
    <property type="entry name" value="SIS_GlmS_GlmD_2"/>
    <property type="match status" value="1"/>
</dbReference>
<feature type="domain" description="SIS" evidence="9">
    <location>
        <begin position="453"/>
        <end position="597"/>
    </location>
</feature>
<dbReference type="FunFam" id="3.60.20.10:FF:000006">
    <property type="entry name" value="Glutamine--fructose-6-phosphate aminotransferase [isomerizing]"/>
    <property type="match status" value="1"/>
</dbReference>
<dbReference type="GO" id="GO:0004360">
    <property type="term" value="F:glutamine-fructose-6-phosphate transaminase (isomerizing) activity"/>
    <property type="evidence" value="ECO:0007669"/>
    <property type="project" value="UniProtKB-EC"/>
</dbReference>
<feature type="domain" description="SIS" evidence="9">
    <location>
        <begin position="281"/>
        <end position="419"/>
    </location>
</feature>
<evidence type="ECO:0000256" key="7">
    <source>
        <dbReference type="ARBA" id="ARBA00022962"/>
    </source>
</evidence>
<keyword evidence="7" id="KW-0315">Glutamine amidotransferase</keyword>
<dbReference type="InterPro" id="IPR017932">
    <property type="entry name" value="GATase_2_dom"/>
</dbReference>
<dbReference type="Pfam" id="PF13522">
    <property type="entry name" value="GATase_6"/>
    <property type="match status" value="1"/>
</dbReference>